<keyword evidence="8" id="KW-0653">Protein transport</keyword>
<dbReference type="EMBL" id="JH430474">
    <property type="status" value="NOT_ANNOTATED_CDS"/>
    <property type="molecule type" value="Genomic_DNA"/>
</dbReference>
<dbReference type="GO" id="GO:0015031">
    <property type="term" value="P:protein transport"/>
    <property type="evidence" value="ECO:0007669"/>
    <property type="project" value="UniProtKB-KW"/>
</dbReference>
<evidence type="ECO:0000313" key="12">
    <source>
        <dbReference type="Proteomes" id="UP000014500"/>
    </source>
</evidence>
<reference evidence="11" key="2">
    <citation type="submission" date="2015-02" db="UniProtKB">
        <authorList>
            <consortium name="EnsemblMetazoa"/>
        </authorList>
    </citation>
    <scope>IDENTIFICATION</scope>
</reference>
<dbReference type="InterPro" id="IPR045260">
    <property type="entry name" value="Sec12-like"/>
</dbReference>
<keyword evidence="7" id="KW-0931">ER-Golgi transport</keyword>
<evidence type="ECO:0000256" key="7">
    <source>
        <dbReference type="ARBA" id="ARBA00022892"/>
    </source>
</evidence>
<evidence type="ECO:0000256" key="3">
    <source>
        <dbReference type="ARBA" id="ARBA00022574"/>
    </source>
</evidence>
<keyword evidence="10" id="KW-0472">Membrane</keyword>
<dbReference type="AlphaFoldDB" id="T1JHF1"/>
<dbReference type="eggNOG" id="KOG0771">
    <property type="taxonomic scope" value="Eukaryota"/>
</dbReference>
<keyword evidence="4" id="KW-0812">Transmembrane</keyword>
<dbReference type="SMART" id="SM00320">
    <property type="entry name" value="WD40"/>
    <property type="match status" value="4"/>
</dbReference>
<evidence type="ECO:0008006" key="13">
    <source>
        <dbReference type="Google" id="ProtNLM"/>
    </source>
</evidence>
<dbReference type="PANTHER" id="PTHR23284">
    <property type="entry name" value="PROLACTIN REGULATORY ELEMENT BINDING PROTEIN"/>
    <property type="match status" value="1"/>
</dbReference>
<evidence type="ECO:0000256" key="4">
    <source>
        <dbReference type="ARBA" id="ARBA00022692"/>
    </source>
</evidence>
<comment type="subcellular location">
    <subcellularLocation>
        <location evidence="1">Endoplasmic reticulum membrane</location>
        <topology evidence="1">Single-pass membrane protein</topology>
    </subcellularLocation>
</comment>
<evidence type="ECO:0000256" key="2">
    <source>
        <dbReference type="ARBA" id="ARBA00022448"/>
    </source>
</evidence>
<reference evidence="12" key="1">
    <citation type="submission" date="2011-05" db="EMBL/GenBank/DDBJ databases">
        <authorList>
            <person name="Richards S.R."/>
            <person name="Qu J."/>
            <person name="Jiang H."/>
            <person name="Jhangiani S.N."/>
            <person name="Agravi P."/>
            <person name="Goodspeed R."/>
            <person name="Gross S."/>
            <person name="Mandapat C."/>
            <person name="Jackson L."/>
            <person name="Mathew T."/>
            <person name="Pu L."/>
            <person name="Thornton R."/>
            <person name="Saada N."/>
            <person name="Wilczek-Boney K.B."/>
            <person name="Lee S."/>
            <person name="Kovar C."/>
            <person name="Wu Y."/>
            <person name="Scherer S.E."/>
            <person name="Worley K.C."/>
            <person name="Muzny D.M."/>
            <person name="Gibbs R."/>
        </authorList>
    </citation>
    <scope>NUCLEOTIDE SEQUENCE</scope>
    <source>
        <strain evidence="12">Brora</strain>
    </source>
</reference>
<keyword evidence="3" id="KW-0853">WD repeat</keyword>
<dbReference type="PhylomeDB" id="T1JHF1"/>
<keyword evidence="9" id="KW-1133">Transmembrane helix</keyword>
<dbReference type="STRING" id="126957.T1JHF1"/>
<dbReference type="OMA" id="VSYVALW"/>
<dbReference type="GO" id="GO:0003400">
    <property type="term" value="P:regulation of COPII vesicle coating"/>
    <property type="evidence" value="ECO:0007669"/>
    <property type="project" value="TreeGrafter"/>
</dbReference>
<name>T1JHF1_STRMM</name>
<dbReference type="PANTHER" id="PTHR23284:SF0">
    <property type="entry name" value="PROLACTIN REGULATORY ELEMENT-BINDING PROTEIN"/>
    <property type="match status" value="1"/>
</dbReference>
<dbReference type="InterPro" id="IPR036322">
    <property type="entry name" value="WD40_repeat_dom_sf"/>
</dbReference>
<keyword evidence="12" id="KW-1185">Reference proteome</keyword>
<evidence type="ECO:0000256" key="6">
    <source>
        <dbReference type="ARBA" id="ARBA00022824"/>
    </source>
</evidence>
<dbReference type="SUPFAM" id="SSF50978">
    <property type="entry name" value="WD40 repeat-like"/>
    <property type="match status" value="1"/>
</dbReference>
<dbReference type="GO" id="GO:0005085">
    <property type="term" value="F:guanyl-nucleotide exchange factor activity"/>
    <property type="evidence" value="ECO:0007669"/>
    <property type="project" value="InterPro"/>
</dbReference>
<evidence type="ECO:0000313" key="11">
    <source>
        <dbReference type="EnsemblMetazoa" id="SMAR013282-PA"/>
    </source>
</evidence>
<protein>
    <recommendedName>
        <fullName evidence="13">Prolactin regulatory element-binding protein</fullName>
    </recommendedName>
</protein>
<evidence type="ECO:0000256" key="1">
    <source>
        <dbReference type="ARBA" id="ARBA00004389"/>
    </source>
</evidence>
<sequence>MAPLGPSYGELLAKVNFPPYTVKMLTDRHVLIAGGGGKSKTGISNAIEIYELVFDGKTCRAEPCNRYETGERVIMNCTTFRNGKNYFLAAGVDESCQLYQIKAKFDEMDGGTDDSGLRHRRGEKREKKGENGDERLCFDIRPTECVRTDFSEDDGFQKVVRITPCRKFMITGGADGHIRFWKLPLMVEEGCIDAHKNEIDDLDVTLTQVYGTVEGDKKRICLYTSHIPILKQSKPSSESYLVKWDAKTYKPLKQQVVGTDVPSSMAISDDGRFLALGTMSGNVDVYITFSLQKLIHAPGVHNIFVTGLEFVPCSQDGGPLVTGDRDASLISISVDNQIRILHVPKQCMEFLIISKKNFF</sequence>
<dbReference type="InterPro" id="IPR001680">
    <property type="entry name" value="WD40_rpt"/>
</dbReference>
<dbReference type="EnsemblMetazoa" id="SMAR013282-RA">
    <property type="protein sequence ID" value="SMAR013282-PA"/>
    <property type="gene ID" value="SMAR013282"/>
</dbReference>
<dbReference type="Pfam" id="PF00400">
    <property type="entry name" value="WD40"/>
    <property type="match status" value="1"/>
</dbReference>
<evidence type="ECO:0000256" key="5">
    <source>
        <dbReference type="ARBA" id="ARBA00022737"/>
    </source>
</evidence>
<accession>T1JHF1</accession>
<organism evidence="11 12">
    <name type="scientific">Strigamia maritima</name>
    <name type="common">European centipede</name>
    <name type="synonym">Geophilus maritimus</name>
    <dbReference type="NCBI Taxonomy" id="126957"/>
    <lineage>
        <taxon>Eukaryota</taxon>
        <taxon>Metazoa</taxon>
        <taxon>Ecdysozoa</taxon>
        <taxon>Arthropoda</taxon>
        <taxon>Myriapoda</taxon>
        <taxon>Chilopoda</taxon>
        <taxon>Pleurostigmophora</taxon>
        <taxon>Geophilomorpha</taxon>
        <taxon>Linotaeniidae</taxon>
        <taxon>Strigamia</taxon>
    </lineage>
</organism>
<keyword evidence="2" id="KW-0813">Transport</keyword>
<keyword evidence="6" id="KW-0256">Endoplasmic reticulum</keyword>
<dbReference type="GO" id="GO:0006888">
    <property type="term" value="P:endoplasmic reticulum to Golgi vesicle-mediated transport"/>
    <property type="evidence" value="ECO:0007669"/>
    <property type="project" value="TreeGrafter"/>
</dbReference>
<dbReference type="InterPro" id="IPR015943">
    <property type="entry name" value="WD40/YVTN_repeat-like_dom_sf"/>
</dbReference>
<evidence type="ECO:0000256" key="9">
    <source>
        <dbReference type="ARBA" id="ARBA00022989"/>
    </source>
</evidence>
<proteinExistence type="predicted"/>
<evidence type="ECO:0000256" key="10">
    <source>
        <dbReference type="ARBA" id="ARBA00023136"/>
    </source>
</evidence>
<dbReference type="GO" id="GO:0005789">
    <property type="term" value="C:endoplasmic reticulum membrane"/>
    <property type="evidence" value="ECO:0007669"/>
    <property type="project" value="UniProtKB-SubCell"/>
</dbReference>
<dbReference type="Gene3D" id="2.130.10.10">
    <property type="entry name" value="YVTN repeat-like/Quinoprotein amine dehydrogenase"/>
    <property type="match status" value="1"/>
</dbReference>
<dbReference type="HOGENOM" id="CLU_054579_0_0_1"/>
<dbReference type="Proteomes" id="UP000014500">
    <property type="component" value="Unassembled WGS sequence"/>
</dbReference>
<keyword evidence="5" id="KW-0677">Repeat</keyword>
<evidence type="ECO:0000256" key="8">
    <source>
        <dbReference type="ARBA" id="ARBA00022927"/>
    </source>
</evidence>